<dbReference type="Proteomes" id="UP001140217">
    <property type="component" value="Unassembled WGS sequence"/>
</dbReference>
<gene>
    <name evidence="2" type="ORF">H4R18_002776</name>
</gene>
<organism evidence="2 3">
    <name type="scientific">Coemansia javaensis</name>
    <dbReference type="NCBI Taxonomy" id="2761396"/>
    <lineage>
        <taxon>Eukaryota</taxon>
        <taxon>Fungi</taxon>
        <taxon>Fungi incertae sedis</taxon>
        <taxon>Zoopagomycota</taxon>
        <taxon>Kickxellomycotina</taxon>
        <taxon>Kickxellomycetes</taxon>
        <taxon>Kickxellales</taxon>
        <taxon>Kickxellaceae</taxon>
        <taxon>Coemansia</taxon>
    </lineage>
</organism>
<evidence type="ECO:0000313" key="3">
    <source>
        <dbReference type="Proteomes" id="UP001140217"/>
    </source>
</evidence>
<keyword evidence="3" id="KW-1185">Reference proteome</keyword>
<name>A0A9W8LIN5_9FUNG</name>
<reference evidence="2" key="1">
    <citation type="submission" date="2022-07" db="EMBL/GenBank/DDBJ databases">
        <title>Phylogenomic reconstructions and comparative analyses of Kickxellomycotina fungi.</title>
        <authorList>
            <person name="Reynolds N.K."/>
            <person name="Stajich J.E."/>
            <person name="Barry K."/>
            <person name="Grigoriev I.V."/>
            <person name="Crous P."/>
            <person name="Smith M.E."/>
        </authorList>
    </citation>
    <scope>NUCLEOTIDE SEQUENCE</scope>
    <source>
        <strain evidence="2">NBRC 105414</strain>
    </source>
</reference>
<feature type="signal peptide" evidence="1">
    <location>
        <begin position="1"/>
        <end position="19"/>
    </location>
</feature>
<dbReference type="EMBL" id="JANBUL010000099">
    <property type="protein sequence ID" value="KAJ2781592.1"/>
    <property type="molecule type" value="Genomic_DNA"/>
</dbReference>
<accession>A0A9W8LIN5</accession>
<feature type="chain" id="PRO_5040884298" evidence="1">
    <location>
        <begin position="20"/>
        <end position="133"/>
    </location>
</feature>
<protein>
    <submittedName>
        <fullName evidence="2">Uncharacterized protein</fullName>
    </submittedName>
</protein>
<evidence type="ECO:0000313" key="2">
    <source>
        <dbReference type="EMBL" id="KAJ2781592.1"/>
    </source>
</evidence>
<dbReference type="AlphaFoldDB" id="A0A9W8LIN5"/>
<evidence type="ECO:0000256" key="1">
    <source>
        <dbReference type="SAM" id="SignalP"/>
    </source>
</evidence>
<proteinExistence type="predicted"/>
<sequence length="133" mass="14332">MKTALAALLVLASAALGSAVDIREGGIHEGAIHEGEVHEGAIHEGEVHGGHPAAAHEGIDWNRLNDALNVDNDALNQQRNVVNLLDKASRDLEWARGTAIDHLHADHVAAIDAQRQAIARLEETANRLRQARF</sequence>
<comment type="caution">
    <text evidence="2">The sequence shown here is derived from an EMBL/GenBank/DDBJ whole genome shotgun (WGS) entry which is preliminary data.</text>
</comment>
<keyword evidence="1" id="KW-0732">Signal</keyword>